<dbReference type="InterPro" id="IPR011623">
    <property type="entry name" value="7TMR_DISM_rcpt_extracell_dom1"/>
</dbReference>
<keyword evidence="1" id="KW-0812">Transmembrane</keyword>
<dbReference type="RefSeq" id="WP_066547351.1">
    <property type="nucleotide sequence ID" value="NZ_MASJ01000039.1"/>
</dbReference>
<feature type="transmembrane region" description="Helical" evidence="1">
    <location>
        <begin position="194"/>
        <end position="213"/>
    </location>
</feature>
<dbReference type="AlphaFoldDB" id="A0A1C0Y6R0"/>
<comment type="caution">
    <text evidence="3">The sequence shown here is derived from an EMBL/GenBank/DDBJ whole genome shotgun (WGS) entry which is preliminary data.</text>
</comment>
<reference evidence="3 4" key="1">
    <citation type="submission" date="2016-07" db="EMBL/GenBank/DDBJ databases">
        <title>Caryophanon tenue genome sequencing.</title>
        <authorList>
            <person name="Verma A."/>
            <person name="Pal Y."/>
            <person name="Krishnamurthi S."/>
        </authorList>
    </citation>
    <scope>NUCLEOTIDE SEQUENCE [LARGE SCALE GENOMIC DNA]</scope>
    <source>
        <strain evidence="3 4">DSM 14152</strain>
    </source>
</reference>
<keyword evidence="1" id="KW-1133">Transmembrane helix</keyword>
<dbReference type="Pfam" id="PF07695">
    <property type="entry name" value="7TMR-DISM_7TM"/>
    <property type="match status" value="1"/>
</dbReference>
<feature type="transmembrane region" description="Helical" evidence="1">
    <location>
        <begin position="165"/>
        <end position="182"/>
    </location>
</feature>
<feature type="domain" description="7TM-DISM receptor extracellular" evidence="2">
    <location>
        <begin position="104"/>
        <end position="296"/>
    </location>
</feature>
<evidence type="ECO:0000313" key="4">
    <source>
        <dbReference type="Proteomes" id="UP000093199"/>
    </source>
</evidence>
<evidence type="ECO:0000256" key="1">
    <source>
        <dbReference type="SAM" id="Phobius"/>
    </source>
</evidence>
<accession>A0A1C0Y6R0</accession>
<feature type="transmembrane region" description="Helical" evidence="1">
    <location>
        <begin position="252"/>
        <end position="273"/>
    </location>
</feature>
<dbReference type="STRING" id="33978.A6M13_05395"/>
<feature type="transmembrane region" description="Helical" evidence="1">
    <location>
        <begin position="129"/>
        <end position="145"/>
    </location>
</feature>
<organism evidence="3 4">
    <name type="scientific">Caryophanon tenue</name>
    <dbReference type="NCBI Taxonomy" id="33978"/>
    <lineage>
        <taxon>Bacteria</taxon>
        <taxon>Bacillati</taxon>
        <taxon>Bacillota</taxon>
        <taxon>Bacilli</taxon>
        <taxon>Bacillales</taxon>
        <taxon>Caryophanaceae</taxon>
        <taxon>Caryophanon</taxon>
    </lineage>
</organism>
<feature type="transmembrane region" description="Helical" evidence="1">
    <location>
        <begin position="104"/>
        <end position="122"/>
    </location>
</feature>
<feature type="transmembrane region" description="Helical" evidence="1">
    <location>
        <begin position="279"/>
        <end position="298"/>
    </location>
</feature>
<keyword evidence="4" id="KW-1185">Reference proteome</keyword>
<keyword evidence="1" id="KW-0472">Membrane</keyword>
<dbReference type="EMBL" id="MASJ01000039">
    <property type="protein sequence ID" value="OCS82834.1"/>
    <property type="molecule type" value="Genomic_DNA"/>
</dbReference>
<dbReference type="OrthoDB" id="9809348at2"/>
<feature type="transmembrane region" description="Helical" evidence="1">
    <location>
        <begin position="219"/>
        <end position="240"/>
    </location>
</feature>
<protein>
    <recommendedName>
        <fullName evidence="2">7TM-DISM receptor extracellular domain-containing protein</fullName>
    </recommendedName>
</protein>
<evidence type="ECO:0000259" key="2">
    <source>
        <dbReference type="Pfam" id="PF07695"/>
    </source>
</evidence>
<evidence type="ECO:0000313" key="3">
    <source>
        <dbReference type="EMBL" id="OCS82834.1"/>
    </source>
</evidence>
<name>A0A1C0Y6R0_9BACL</name>
<sequence length="358" mass="42114">MQFDEALIGELYTLYIPYAATAYTLYFNGVEQVRMGEISKTEKGFSPQQQVKLHQFTVLATEIVVALQVANFSNMVGGAERAILVGPSDSMIKYYQSEKKREHFILGCFLFMVINMFSLYYFRRQETSYLWVGLIGLFLILWYVFSKDHLIMDIFPNLSWEWMTKLELLIVFLAFAFYNKYISVAYKNYYNQQIPFYSFVSLGILLVLCIFLPVSSIVILFNIASVLIIFFALHVAYMSYRLLRDKQPYARAIVLTNLAFFIPFIQDMFYIQGFINTNYYSIYGFMFFSFGSLVMLNFEHTKKYRESETYNLALTAINQGLEETVEERTRELREKNHQLELLTVRDGLTNIANRRYFD</sequence>
<proteinExistence type="predicted"/>
<dbReference type="Proteomes" id="UP000093199">
    <property type="component" value="Unassembled WGS sequence"/>
</dbReference>
<gene>
    <name evidence="3" type="ORF">A6M13_05395</name>
</gene>